<feature type="domain" description="CCHC-type" evidence="2">
    <location>
        <begin position="23"/>
        <end position="36"/>
    </location>
</feature>
<dbReference type="InterPro" id="IPR054722">
    <property type="entry name" value="PolX-like_BBD"/>
</dbReference>
<dbReference type="Pfam" id="PF13976">
    <property type="entry name" value="gag_pre-integrs"/>
    <property type="match status" value="1"/>
</dbReference>
<dbReference type="GO" id="GO:0003676">
    <property type="term" value="F:nucleic acid binding"/>
    <property type="evidence" value="ECO:0007669"/>
    <property type="project" value="InterPro"/>
</dbReference>
<feature type="non-terminal residue" evidence="3">
    <location>
        <position position="256"/>
    </location>
</feature>
<dbReference type="Proteomes" id="UP000236291">
    <property type="component" value="Unassembled WGS sequence"/>
</dbReference>
<dbReference type="PROSITE" id="PS50158">
    <property type="entry name" value="ZF_CCHC"/>
    <property type="match status" value="1"/>
</dbReference>
<keyword evidence="1" id="KW-0863">Zinc-finger</keyword>
<gene>
    <name evidence="3" type="ORF">L195_g043449</name>
</gene>
<dbReference type="Pfam" id="PF22936">
    <property type="entry name" value="Pol_BBD"/>
    <property type="match status" value="1"/>
</dbReference>
<sequence length="256" mass="27809">MERYCGCCRKFGHSFSDCPTVECHNCKKKGHIASNCCRYCKIAGHLIQNCPTRPPRTDVAANNSLESSQFAISIANIQSLLRQLLPSGNTPAALSTVPGNSKWYFDSACCNHMTSASHLFSSLSKNEITRSIHTADGSLMHDPRTGQIIGTGCKIGRLYELTELHVPQESNICAASTDSSIQLWHRRLAHSSIGKLRPLMSQGYLGSVTNESFDCTACQTAKQPALSFNKSTSISASPFDLVHSDIWGPAPTPTMG</sequence>
<dbReference type="Gene3D" id="4.10.60.10">
    <property type="entry name" value="Zinc finger, CCHC-type"/>
    <property type="match status" value="1"/>
</dbReference>
<dbReference type="SUPFAM" id="SSF57756">
    <property type="entry name" value="Retrovirus zinc finger-like domains"/>
    <property type="match status" value="1"/>
</dbReference>
<dbReference type="EMBL" id="ASHM01053651">
    <property type="protein sequence ID" value="PNX87361.1"/>
    <property type="molecule type" value="Genomic_DNA"/>
</dbReference>
<reference evidence="3 4" key="1">
    <citation type="journal article" date="2014" name="Am. J. Bot.">
        <title>Genome assembly and annotation for red clover (Trifolium pratense; Fabaceae).</title>
        <authorList>
            <person name="Istvanek J."/>
            <person name="Jaros M."/>
            <person name="Krenek A."/>
            <person name="Repkova J."/>
        </authorList>
    </citation>
    <scope>NUCLEOTIDE SEQUENCE [LARGE SCALE GENOMIC DNA]</scope>
    <source>
        <strain evidence="4">cv. Tatra</strain>
        <tissue evidence="3">Young leaves</tissue>
    </source>
</reference>
<comment type="caution">
    <text evidence="3">The sequence shown here is derived from an EMBL/GenBank/DDBJ whole genome shotgun (WGS) entry which is preliminary data.</text>
</comment>
<dbReference type="AlphaFoldDB" id="A0A2K3M992"/>
<evidence type="ECO:0000259" key="2">
    <source>
        <dbReference type="PROSITE" id="PS50158"/>
    </source>
</evidence>
<name>A0A2K3M992_TRIPR</name>
<evidence type="ECO:0000256" key="1">
    <source>
        <dbReference type="PROSITE-ProRule" id="PRU00047"/>
    </source>
</evidence>
<protein>
    <submittedName>
        <fullName evidence="3">Zinc finger protein GIS2</fullName>
    </submittedName>
</protein>
<dbReference type="InterPro" id="IPR036875">
    <property type="entry name" value="Znf_CCHC_sf"/>
</dbReference>
<keyword evidence="1" id="KW-0862">Zinc</keyword>
<dbReference type="GO" id="GO:0008270">
    <property type="term" value="F:zinc ion binding"/>
    <property type="evidence" value="ECO:0007669"/>
    <property type="project" value="UniProtKB-KW"/>
</dbReference>
<dbReference type="SMART" id="SM00343">
    <property type="entry name" value="ZnF_C2HC"/>
    <property type="match status" value="3"/>
</dbReference>
<accession>A0A2K3M992</accession>
<dbReference type="InterPro" id="IPR001878">
    <property type="entry name" value="Znf_CCHC"/>
</dbReference>
<evidence type="ECO:0000313" key="4">
    <source>
        <dbReference type="Proteomes" id="UP000236291"/>
    </source>
</evidence>
<proteinExistence type="predicted"/>
<organism evidence="3 4">
    <name type="scientific">Trifolium pratense</name>
    <name type="common">Red clover</name>
    <dbReference type="NCBI Taxonomy" id="57577"/>
    <lineage>
        <taxon>Eukaryota</taxon>
        <taxon>Viridiplantae</taxon>
        <taxon>Streptophyta</taxon>
        <taxon>Embryophyta</taxon>
        <taxon>Tracheophyta</taxon>
        <taxon>Spermatophyta</taxon>
        <taxon>Magnoliopsida</taxon>
        <taxon>eudicotyledons</taxon>
        <taxon>Gunneridae</taxon>
        <taxon>Pentapetalae</taxon>
        <taxon>rosids</taxon>
        <taxon>fabids</taxon>
        <taxon>Fabales</taxon>
        <taxon>Fabaceae</taxon>
        <taxon>Papilionoideae</taxon>
        <taxon>50 kb inversion clade</taxon>
        <taxon>NPAAA clade</taxon>
        <taxon>Hologalegina</taxon>
        <taxon>IRL clade</taxon>
        <taxon>Trifolieae</taxon>
        <taxon>Trifolium</taxon>
    </lineage>
</organism>
<keyword evidence="1" id="KW-0479">Metal-binding</keyword>
<dbReference type="InterPro" id="IPR025724">
    <property type="entry name" value="GAG-pre-integrase_dom"/>
</dbReference>
<evidence type="ECO:0000313" key="3">
    <source>
        <dbReference type="EMBL" id="PNX87361.1"/>
    </source>
</evidence>
<reference evidence="3 4" key="2">
    <citation type="journal article" date="2017" name="Front. Plant Sci.">
        <title>Gene Classification and Mining of Molecular Markers Useful in Red Clover (Trifolium pratense) Breeding.</title>
        <authorList>
            <person name="Istvanek J."/>
            <person name="Dluhosova J."/>
            <person name="Dluhos P."/>
            <person name="Patkova L."/>
            <person name="Nedelnik J."/>
            <person name="Repkova J."/>
        </authorList>
    </citation>
    <scope>NUCLEOTIDE SEQUENCE [LARGE SCALE GENOMIC DNA]</scope>
    <source>
        <strain evidence="4">cv. Tatra</strain>
        <tissue evidence="3">Young leaves</tissue>
    </source>
</reference>